<evidence type="ECO:0000313" key="1">
    <source>
        <dbReference type="EMBL" id="KAE9410673.1"/>
    </source>
</evidence>
<dbReference type="Proteomes" id="UP000799118">
    <property type="component" value="Unassembled WGS sequence"/>
</dbReference>
<keyword evidence="2" id="KW-1185">Reference proteome</keyword>
<gene>
    <name evidence="1" type="ORF">BT96DRAFT_1011429</name>
</gene>
<evidence type="ECO:0000313" key="2">
    <source>
        <dbReference type="Proteomes" id="UP000799118"/>
    </source>
</evidence>
<dbReference type="EMBL" id="ML769384">
    <property type="protein sequence ID" value="KAE9410673.1"/>
    <property type="molecule type" value="Genomic_DNA"/>
</dbReference>
<sequence length="362" mass="40275">MTTTVSTFSRIPGAWHYFRREMNLTIRLQATPNVTYVYSTSCTSIRVCGFHFLIVDIVDDSFPLPSSSLAFDGSLVFALDTLADNANEEFHVGFIRIPHGLSLRDGEAAIASQLLDISCRVETTDEGKTFDIYSKESLEKFYAFVVQSHSVVLDIPSLPQVAVPIERLPTCQGTHKFNNFNCPYVSSASFGNSSILQKLLSEIFELSCVPENEQNVHQLFADLTGFQHRSVTALSSLTLKNLQVDGQLFAEELTAALSLLPEIKLLCVDRFRLSSLTLHPYNNDATPPKEMIAMILSRWWPDMNDSELNHSSVDINSQPVFDCNGLQRLQKVTLKGYLGYSNASEEIESVSGLPGLDIEVCD</sequence>
<protein>
    <submittedName>
        <fullName evidence="1">Uncharacterized protein</fullName>
    </submittedName>
</protein>
<proteinExistence type="predicted"/>
<dbReference type="AlphaFoldDB" id="A0A6A4IMF5"/>
<organism evidence="1 2">
    <name type="scientific">Gymnopus androsaceus JB14</name>
    <dbReference type="NCBI Taxonomy" id="1447944"/>
    <lineage>
        <taxon>Eukaryota</taxon>
        <taxon>Fungi</taxon>
        <taxon>Dikarya</taxon>
        <taxon>Basidiomycota</taxon>
        <taxon>Agaricomycotina</taxon>
        <taxon>Agaricomycetes</taxon>
        <taxon>Agaricomycetidae</taxon>
        <taxon>Agaricales</taxon>
        <taxon>Marasmiineae</taxon>
        <taxon>Omphalotaceae</taxon>
        <taxon>Gymnopus</taxon>
    </lineage>
</organism>
<accession>A0A6A4IMF5</accession>
<reference evidence="1" key="1">
    <citation type="journal article" date="2019" name="Environ. Microbiol.">
        <title>Fungal ecological strategies reflected in gene transcription - a case study of two litter decomposers.</title>
        <authorList>
            <person name="Barbi F."/>
            <person name="Kohler A."/>
            <person name="Barry K."/>
            <person name="Baskaran P."/>
            <person name="Daum C."/>
            <person name="Fauchery L."/>
            <person name="Ihrmark K."/>
            <person name="Kuo A."/>
            <person name="LaButti K."/>
            <person name="Lipzen A."/>
            <person name="Morin E."/>
            <person name="Grigoriev I.V."/>
            <person name="Henrissat B."/>
            <person name="Lindahl B."/>
            <person name="Martin F."/>
        </authorList>
    </citation>
    <scope>NUCLEOTIDE SEQUENCE</scope>
    <source>
        <strain evidence="1">JB14</strain>
    </source>
</reference>
<dbReference type="OrthoDB" id="3249706at2759"/>
<name>A0A6A4IMF5_9AGAR</name>